<comment type="caution">
    <text evidence="3">The sequence shown here is derived from an EMBL/GenBank/DDBJ whole genome shotgun (WGS) entry which is preliminary data.</text>
</comment>
<name>A0A7U9KYT4_9ACTN</name>
<gene>
    <name evidence="3" type="ORF">OEIGOIKO_05727</name>
</gene>
<dbReference type="AlphaFoldDB" id="A0A7U9KYT4"/>
<dbReference type="OrthoDB" id="3504495at2"/>
<dbReference type="SUPFAM" id="SSF47413">
    <property type="entry name" value="lambda repressor-like DNA-binding domains"/>
    <property type="match status" value="1"/>
</dbReference>
<dbReference type="Gene3D" id="1.10.260.40">
    <property type="entry name" value="lambda repressor-like DNA-binding domains"/>
    <property type="match status" value="1"/>
</dbReference>
<dbReference type="GeneID" id="95624508"/>
<reference evidence="3 4" key="1">
    <citation type="submission" date="2018-11" db="EMBL/GenBank/DDBJ databases">
        <title>Whole genome sequence of Streptomyces chrestomyceticus NBRC 13444(T).</title>
        <authorList>
            <person name="Komaki H."/>
            <person name="Tamura T."/>
        </authorList>
    </citation>
    <scope>NUCLEOTIDE SEQUENCE [LARGE SCALE GENOMIC DNA]</scope>
    <source>
        <strain evidence="3 4">NBRC 13444</strain>
    </source>
</reference>
<sequence length="394" mass="42761">MPAIVYHRVGARVAYQRRLASLTQAELASAAAIALGTLRKIERDERGASDAVLDAIADALGIDPSELLPGTGRPDDRVHQAMPALSEVIATYDMPDDGPVRPLRQLRDAVDEAVRWRLAAQYVRITRHVPALLAELSRALHTAPPADRAAVAALLVSAYRAADAVAYKYGARDLSARLIDLMRWTAPHAEDPLLDAAVAYVRTETFFAARAHEAGLRALEQAADAALRRNDTATLAARGALHMRAAVIAGRAGQAATAETHLDEARALGDRVPEATYGGTAFGPDSVRIHEVSLAVSLGDAHAGRALSLAREWQPPVDLPAERRSGFYIELARAQLWAGQADHAFESLKVARRIAPQHTREHRWVREDTATLRRLKRADAESLNNFAAWCRAGE</sequence>
<dbReference type="CDD" id="cd00093">
    <property type="entry name" value="HTH_XRE"/>
    <property type="match status" value="1"/>
</dbReference>
<dbReference type="EMBL" id="BHZC01000001">
    <property type="protein sequence ID" value="GCD37917.1"/>
    <property type="molecule type" value="Genomic_DNA"/>
</dbReference>
<feature type="coiled-coil region" evidence="1">
    <location>
        <begin position="209"/>
        <end position="236"/>
    </location>
</feature>
<proteinExistence type="predicted"/>
<keyword evidence="1" id="KW-0175">Coiled coil</keyword>
<dbReference type="SMART" id="SM00530">
    <property type="entry name" value="HTH_XRE"/>
    <property type="match status" value="1"/>
</dbReference>
<evidence type="ECO:0000313" key="4">
    <source>
        <dbReference type="Proteomes" id="UP000287830"/>
    </source>
</evidence>
<dbReference type="InterPro" id="IPR010982">
    <property type="entry name" value="Lambda_DNA-bd_dom_sf"/>
</dbReference>
<evidence type="ECO:0000256" key="1">
    <source>
        <dbReference type="SAM" id="Coils"/>
    </source>
</evidence>
<evidence type="ECO:0000259" key="2">
    <source>
        <dbReference type="PROSITE" id="PS50943"/>
    </source>
</evidence>
<dbReference type="InterPro" id="IPR001387">
    <property type="entry name" value="Cro/C1-type_HTH"/>
</dbReference>
<organism evidence="3 4">
    <name type="scientific">Streptomyces chrestomyceticus JCM 4735</name>
    <dbReference type="NCBI Taxonomy" id="1306181"/>
    <lineage>
        <taxon>Bacteria</taxon>
        <taxon>Bacillati</taxon>
        <taxon>Actinomycetota</taxon>
        <taxon>Actinomycetes</taxon>
        <taxon>Kitasatosporales</taxon>
        <taxon>Streptomycetaceae</taxon>
        <taxon>Streptomyces</taxon>
    </lineage>
</organism>
<evidence type="ECO:0000313" key="3">
    <source>
        <dbReference type="EMBL" id="GCD37917.1"/>
    </source>
</evidence>
<dbReference type="PROSITE" id="PS50943">
    <property type="entry name" value="HTH_CROC1"/>
    <property type="match status" value="1"/>
</dbReference>
<dbReference type="Pfam" id="PF01381">
    <property type="entry name" value="HTH_3"/>
    <property type="match status" value="1"/>
</dbReference>
<dbReference type="Proteomes" id="UP000287830">
    <property type="component" value="Unassembled WGS sequence"/>
</dbReference>
<protein>
    <submittedName>
        <fullName evidence="3">Transcriptional regulator</fullName>
    </submittedName>
</protein>
<accession>A0A7U9KYT4</accession>
<feature type="domain" description="HTH cro/C1-type" evidence="2">
    <location>
        <begin position="13"/>
        <end position="67"/>
    </location>
</feature>
<dbReference type="RefSeq" id="WP_125047246.1">
    <property type="nucleotide sequence ID" value="NZ_BHZC01000001.1"/>
</dbReference>
<dbReference type="GO" id="GO:0003677">
    <property type="term" value="F:DNA binding"/>
    <property type="evidence" value="ECO:0007669"/>
    <property type="project" value="InterPro"/>
</dbReference>